<comment type="caution">
    <text evidence="1">The sequence shown here is derived from an EMBL/GenBank/DDBJ whole genome shotgun (WGS) entry which is preliminary data.</text>
</comment>
<evidence type="ECO:0000313" key="2">
    <source>
        <dbReference type="Proteomes" id="UP001153269"/>
    </source>
</evidence>
<dbReference type="AlphaFoldDB" id="A0A9N7Z4C4"/>
<accession>A0A9N7Z4C4</accession>
<organism evidence="1 2">
    <name type="scientific">Pleuronectes platessa</name>
    <name type="common">European plaice</name>
    <dbReference type="NCBI Taxonomy" id="8262"/>
    <lineage>
        <taxon>Eukaryota</taxon>
        <taxon>Metazoa</taxon>
        <taxon>Chordata</taxon>
        <taxon>Craniata</taxon>
        <taxon>Vertebrata</taxon>
        <taxon>Euteleostomi</taxon>
        <taxon>Actinopterygii</taxon>
        <taxon>Neopterygii</taxon>
        <taxon>Teleostei</taxon>
        <taxon>Neoteleostei</taxon>
        <taxon>Acanthomorphata</taxon>
        <taxon>Carangaria</taxon>
        <taxon>Pleuronectiformes</taxon>
        <taxon>Pleuronectoidei</taxon>
        <taxon>Pleuronectidae</taxon>
        <taxon>Pleuronectes</taxon>
    </lineage>
</organism>
<protein>
    <submittedName>
        <fullName evidence="1">Uncharacterized protein</fullName>
    </submittedName>
</protein>
<keyword evidence="2" id="KW-1185">Reference proteome</keyword>
<proteinExistence type="predicted"/>
<evidence type="ECO:0000313" key="1">
    <source>
        <dbReference type="EMBL" id="CAB1449372.1"/>
    </source>
</evidence>
<name>A0A9N7Z4C4_PLEPL</name>
<dbReference type="EMBL" id="CADEAL010004013">
    <property type="protein sequence ID" value="CAB1449372.1"/>
    <property type="molecule type" value="Genomic_DNA"/>
</dbReference>
<dbReference type="Proteomes" id="UP001153269">
    <property type="component" value="Unassembled WGS sequence"/>
</dbReference>
<gene>
    <name evidence="1" type="ORF">PLEPLA_LOCUS37053</name>
</gene>
<reference evidence="1" key="1">
    <citation type="submission" date="2020-03" db="EMBL/GenBank/DDBJ databases">
        <authorList>
            <person name="Weist P."/>
        </authorList>
    </citation>
    <scope>NUCLEOTIDE SEQUENCE</scope>
</reference>
<sequence length="115" mass="13531">MLSGSIVREFQRLCDDVTGAFQGPLRVERTARRDCGFLTPDWWLYERSSVWSQARLVEEVKAEVVKWILLSRSHQGKGRKRRRIEPKVNYKEVGGTLLYLGRYLPSFCFYSESWP</sequence>